<reference evidence="2 3" key="1">
    <citation type="submission" date="2016-07" db="EMBL/GenBank/DDBJ databases">
        <title>Genome analysis of Flavihumibacter stibioxidans YS-17.</title>
        <authorList>
            <person name="Shi K."/>
            <person name="Han Y."/>
            <person name="Wang G."/>
        </authorList>
    </citation>
    <scope>NUCLEOTIDE SEQUENCE [LARGE SCALE GENOMIC DNA]</scope>
    <source>
        <strain evidence="2 3">YS-17</strain>
    </source>
</reference>
<evidence type="ECO:0008006" key="4">
    <source>
        <dbReference type="Google" id="ProtNLM"/>
    </source>
</evidence>
<evidence type="ECO:0000313" key="3">
    <source>
        <dbReference type="Proteomes" id="UP000765802"/>
    </source>
</evidence>
<name>A0ABR7MDG7_9BACT</name>
<keyword evidence="3" id="KW-1185">Reference proteome</keyword>
<comment type="caution">
    <text evidence="2">The sequence shown here is derived from an EMBL/GenBank/DDBJ whole genome shotgun (WGS) entry which is preliminary data.</text>
</comment>
<gene>
    <name evidence="2" type="ORF">BC349_18595</name>
</gene>
<feature type="signal peptide" evidence="1">
    <location>
        <begin position="1"/>
        <end position="21"/>
    </location>
</feature>
<organism evidence="2 3">
    <name type="scientific">Flavihumibacter stibioxidans</name>
    <dbReference type="NCBI Taxonomy" id="1834163"/>
    <lineage>
        <taxon>Bacteria</taxon>
        <taxon>Pseudomonadati</taxon>
        <taxon>Bacteroidota</taxon>
        <taxon>Chitinophagia</taxon>
        <taxon>Chitinophagales</taxon>
        <taxon>Chitinophagaceae</taxon>
        <taxon>Flavihumibacter</taxon>
    </lineage>
</organism>
<evidence type="ECO:0000313" key="2">
    <source>
        <dbReference type="EMBL" id="MBC6493069.1"/>
    </source>
</evidence>
<keyword evidence="1" id="KW-0732">Signal</keyword>
<dbReference type="RefSeq" id="WP_187258390.1">
    <property type="nucleotide sequence ID" value="NZ_JBHULF010000006.1"/>
</dbReference>
<evidence type="ECO:0000256" key="1">
    <source>
        <dbReference type="SAM" id="SignalP"/>
    </source>
</evidence>
<proteinExistence type="predicted"/>
<dbReference type="Pfam" id="PF13852">
    <property type="entry name" value="DUF4197"/>
    <property type="match status" value="1"/>
</dbReference>
<feature type="chain" id="PRO_5045559175" description="DUF4197 domain-containing protein" evidence="1">
    <location>
        <begin position="22"/>
        <end position="248"/>
    </location>
</feature>
<sequence length="248" mass="26285">MRKLFLSAAALFIITVGFAQSKDSSGDGLLKKAGGLLGKVKDKTGGSSLSTDEIISGLKEALVVGTNNSTGKLSAADGFFRDAAVKVLLPPEAVKVEQKLRQLGMGKLVDDAILSINRAAEDASKSAAPIFVDAVKKMTVQDAMGILKGADTAATGYLRSSTSPQLIAAFKPVIESSLQKTGATKYWKDVFDAYNKFTLRPVNPDLSSFVTGKAIDGIFYYVADEEKKIRTNPAARVNDILKKVFGGS</sequence>
<protein>
    <recommendedName>
        <fullName evidence="4">DUF4197 domain-containing protein</fullName>
    </recommendedName>
</protein>
<dbReference type="InterPro" id="IPR025245">
    <property type="entry name" value="DUF4197"/>
</dbReference>
<dbReference type="Proteomes" id="UP000765802">
    <property type="component" value="Unassembled WGS sequence"/>
</dbReference>
<dbReference type="EMBL" id="MBUA01000031">
    <property type="protein sequence ID" value="MBC6493069.1"/>
    <property type="molecule type" value="Genomic_DNA"/>
</dbReference>
<accession>A0ABR7MDG7</accession>